<name>A0A417XUT8_9ACTN</name>
<sequence>MRSSAVAAAILGMGIIMTACGDDQPASTDAVQSVPCLDEYQPLVLEPSTAQPGQRLVVRYPSLAPTMGQLFMSRISSGECTPKFALFLKGDEGAWAEAEGPVVMMSGEFKRIASHPAVVPDAAEPGTYEVCAPAPRPGKIPACAVLTVEE</sequence>
<protein>
    <recommendedName>
        <fullName evidence="4">Lipoprotein</fullName>
    </recommendedName>
</protein>
<accession>A0A417XUT8</accession>
<keyword evidence="3" id="KW-1185">Reference proteome</keyword>
<evidence type="ECO:0008006" key="4">
    <source>
        <dbReference type="Google" id="ProtNLM"/>
    </source>
</evidence>
<reference evidence="2 3" key="1">
    <citation type="submission" date="2018-09" db="EMBL/GenBank/DDBJ databases">
        <title>Genome sequencing of Nocardioides immobilis CCTCC AB 2017083 for comparison to Nocardioides silvaticus.</title>
        <authorList>
            <person name="Li C."/>
            <person name="Wang G."/>
        </authorList>
    </citation>
    <scope>NUCLEOTIDE SEQUENCE [LARGE SCALE GENOMIC DNA]</scope>
    <source>
        <strain evidence="2 3">CCTCC AB 2017083</strain>
    </source>
</reference>
<keyword evidence="1" id="KW-0732">Signal</keyword>
<gene>
    <name evidence="2" type="ORF">D0Z08_25710</name>
</gene>
<dbReference type="Proteomes" id="UP000283644">
    <property type="component" value="Unassembled WGS sequence"/>
</dbReference>
<evidence type="ECO:0000256" key="1">
    <source>
        <dbReference type="SAM" id="SignalP"/>
    </source>
</evidence>
<dbReference type="PROSITE" id="PS51257">
    <property type="entry name" value="PROKAR_LIPOPROTEIN"/>
    <property type="match status" value="1"/>
</dbReference>
<dbReference type="AlphaFoldDB" id="A0A417XUT8"/>
<feature type="chain" id="PRO_5019242679" description="Lipoprotein" evidence="1">
    <location>
        <begin position="22"/>
        <end position="150"/>
    </location>
</feature>
<comment type="caution">
    <text evidence="2">The sequence shown here is derived from an EMBL/GenBank/DDBJ whole genome shotgun (WGS) entry which is preliminary data.</text>
</comment>
<dbReference type="RefSeq" id="WP_118928142.1">
    <property type="nucleotide sequence ID" value="NZ_QXGH01000035.1"/>
</dbReference>
<evidence type="ECO:0000313" key="3">
    <source>
        <dbReference type="Proteomes" id="UP000283644"/>
    </source>
</evidence>
<proteinExistence type="predicted"/>
<feature type="signal peptide" evidence="1">
    <location>
        <begin position="1"/>
        <end position="21"/>
    </location>
</feature>
<dbReference type="EMBL" id="QXGH01000035">
    <property type="protein sequence ID" value="RHW24123.1"/>
    <property type="molecule type" value="Genomic_DNA"/>
</dbReference>
<organism evidence="2 3">
    <name type="scientific">Nocardioides immobilis</name>
    <dbReference type="NCBI Taxonomy" id="2049295"/>
    <lineage>
        <taxon>Bacteria</taxon>
        <taxon>Bacillati</taxon>
        <taxon>Actinomycetota</taxon>
        <taxon>Actinomycetes</taxon>
        <taxon>Propionibacteriales</taxon>
        <taxon>Nocardioidaceae</taxon>
        <taxon>Nocardioides</taxon>
    </lineage>
</organism>
<evidence type="ECO:0000313" key="2">
    <source>
        <dbReference type="EMBL" id="RHW24123.1"/>
    </source>
</evidence>